<evidence type="ECO:0000313" key="1">
    <source>
        <dbReference type="RefSeq" id="XP_059606258.1"/>
    </source>
</evidence>
<dbReference type="VEuPathDB" id="FungiDB:An08g11720"/>
<gene>
    <name evidence="1" type="ORF">An08g11720</name>
</gene>
<dbReference type="KEGG" id="ang:An08g11720"/>
<organism evidence="1">
    <name type="scientific">Aspergillus niger</name>
    <dbReference type="NCBI Taxonomy" id="5061"/>
    <lineage>
        <taxon>Eukaryota</taxon>
        <taxon>Fungi</taxon>
        <taxon>Dikarya</taxon>
        <taxon>Ascomycota</taxon>
        <taxon>Pezizomycotina</taxon>
        <taxon>Eurotiomycetes</taxon>
        <taxon>Eurotiomycetidae</taxon>
        <taxon>Eurotiales</taxon>
        <taxon>Aspergillaceae</taxon>
        <taxon>Aspergillus</taxon>
        <taxon>Aspergillus subgen. Circumdati</taxon>
    </lineage>
</organism>
<protein>
    <submittedName>
        <fullName evidence="1">Uncharacterized protein</fullName>
    </submittedName>
</protein>
<reference evidence="1" key="2">
    <citation type="submission" date="2025-08" db="UniProtKB">
        <authorList>
            <consortium name="RefSeq"/>
        </authorList>
    </citation>
    <scope>IDENTIFICATION</scope>
</reference>
<proteinExistence type="predicted"/>
<accession>A0AAJ8E3P9</accession>
<dbReference type="RefSeq" id="XP_059606258.1">
    <property type="nucleotide sequence ID" value="XM_059749463.1"/>
</dbReference>
<dbReference type="AlphaFoldDB" id="A0AAJ8E3P9"/>
<dbReference type="GeneID" id="4983485"/>
<reference evidence="1" key="1">
    <citation type="submission" date="2025-02" db="EMBL/GenBank/DDBJ databases">
        <authorList>
            <consortium name="NCBI Genome Project"/>
        </authorList>
    </citation>
    <scope>NUCLEOTIDE SEQUENCE</scope>
</reference>
<sequence>MHCIDHLKVRSAEKLVTKILEMDRDAEGCDWSLPGRDQKYHGQCYCGAILRILEEVIILRTTALKTWISSICPDPVLAQAFIPSSSMSHSDSSGTHEPKAHLEIYSEPIGDDYKEREIRYGREYPQKHGDRHPWPIDEVYSSTLVFLSHQSNIADDNSTKNRDNVFGVDFVYMQPWEVPLNCDFHIIDLTQPDWWEIYVDISLVHINDLGGDISLLKCLLAGAFRCCMPCGVVELHGITLDLYNRKGPAYSFYKDLQTAYYKDERQLSLPERYGSELSNHGFINVASHQYRIPLKSEYSTHLQKRFLKTWLDGLEALALDLMTKHLGWTRERTLLECALAREELHNGTDGFLTIAPNRPLMDDQKENLPIALAVIIRTYTHYQVSTNLQGHCFISLKKSHNTISMVPSGVSFSSLADNSKMDGAESDRLKPCISCSVLGEYAMCRYVISDQDRDSLENSEFFENLQQEKIILQAQLTEIEWLAKFTSTKATQRVYTAELMVLCYQLRLLDGSQRPTVGNFEQWAQNRATNREMAQQSASQRAQFATRDRALTDTRSRKRVFFCGKSLNRCLVVTQDKR</sequence>
<name>A0AAJ8E3P9_ASPNG</name>